<evidence type="ECO:0000313" key="2">
    <source>
        <dbReference type="EMBL" id="MEZ8193997.1"/>
    </source>
</evidence>
<dbReference type="InterPro" id="IPR036420">
    <property type="entry name" value="BRCT_dom_sf"/>
</dbReference>
<dbReference type="SUPFAM" id="SSF52113">
    <property type="entry name" value="BRCT domain"/>
    <property type="match status" value="1"/>
</dbReference>
<evidence type="ECO:0000259" key="1">
    <source>
        <dbReference type="Pfam" id="PF00533"/>
    </source>
</evidence>
<sequence>MTNKLNEHGQPIIRGYNHTNNKIKALLALRGILEGVTSDQKLNETELLFLDMWLKTDDDIKDDGDFLDLRDIIEDILEDGVIEPEELEELQAAVQDVLDYGYNDLLGSEAVINQFLGFLQGITSDDSLHDKEIMKLKELLENNEDTISRWPGDIIYRRLIAILEDGVIDEEERADLLSMLKGICGQQFTDTGDAECVSTDFFANDIEIECLLNKTVCFTGKFIAGTRKTLEAAAKSHGAIVKKDVVQTLDYLVIGSMASRDWKFTSHGRKIEATIANQRLGFPSQIIKEEAWSSFIE</sequence>
<dbReference type="InterPro" id="IPR001357">
    <property type="entry name" value="BRCT_dom"/>
</dbReference>
<comment type="caution">
    <text evidence="2">The sequence shown here is derived from an EMBL/GenBank/DDBJ whole genome shotgun (WGS) entry which is preliminary data.</text>
</comment>
<protein>
    <submittedName>
        <fullName evidence="2">BRCT domain-containing protein</fullName>
    </submittedName>
</protein>
<accession>A0ABV4M3V0</accession>
<dbReference type="CDD" id="cd17748">
    <property type="entry name" value="BRCT_DNA_ligase_like"/>
    <property type="match status" value="1"/>
</dbReference>
<dbReference type="Proteomes" id="UP001569153">
    <property type="component" value="Unassembled WGS sequence"/>
</dbReference>
<gene>
    <name evidence="2" type="ORF">ACED38_03750</name>
</gene>
<dbReference type="EMBL" id="JBGOOT010000002">
    <property type="protein sequence ID" value="MEZ8193997.1"/>
    <property type="molecule type" value="Genomic_DNA"/>
</dbReference>
<evidence type="ECO:0000313" key="3">
    <source>
        <dbReference type="Proteomes" id="UP001569153"/>
    </source>
</evidence>
<dbReference type="RefSeq" id="WP_371729717.1">
    <property type="nucleotide sequence ID" value="NZ_JBGOOT010000002.1"/>
</dbReference>
<organism evidence="2 3">
    <name type="scientific">Vibrio cortegadensis</name>
    <dbReference type="NCBI Taxonomy" id="1328770"/>
    <lineage>
        <taxon>Bacteria</taxon>
        <taxon>Pseudomonadati</taxon>
        <taxon>Pseudomonadota</taxon>
        <taxon>Gammaproteobacteria</taxon>
        <taxon>Vibrionales</taxon>
        <taxon>Vibrionaceae</taxon>
        <taxon>Vibrio</taxon>
    </lineage>
</organism>
<dbReference type="Pfam" id="PF00533">
    <property type="entry name" value="BRCT"/>
    <property type="match status" value="1"/>
</dbReference>
<keyword evidence="3" id="KW-1185">Reference proteome</keyword>
<dbReference type="Gene3D" id="3.40.50.10190">
    <property type="entry name" value="BRCT domain"/>
    <property type="match status" value="1"/>
</dbReference>
<name>A0ABV4M3V0_9VIBR</name>
<proteinExistence type="predicted"/>
<reference evidence="2 3" key="1">
    <citation type="submission" date="2024-06" db="EMBL/GenBank/DDBJ databases">
        <authorList>
            <person name="Steensen K."/>
            <person name="Seneca J."/>
            <person name="Bartlau N."/>
            <person name="Yu A.X."/>
            <person name="Polz M.F."/>
        </authorList>
    </citation>
    <scope>NUCLEOTIDE SEQUENCE [LARGE SCALE GENOMIC DNA]</scope>
    <source>
        <strain evidence="2 3">FF146</strain>
    </source>
</reference>
<feature type="domain" description="BRCT" evidence="1">
    <location>
        <begin position="209"/>
        <end position="256"/>
    </location>
</feature>